<proteinExistence type="inferred from homology"/>
<dbReference type="PANTHER" id="PTHR48081:SF8">
    <property type="entry name" value="ALPHA_BETA HYDROLASE FOLD-3 DOMAIN-CONTAINING PROTEIN-RELATED"/>
    <property type="match status" value="1"/>
</dbReference>
<sequence length="302" mass="33149">MPSLAVRSLSLLLRVARKRPMATLEEARRQITAPKRDPAPPAWFAERYGVGVRRVGGFDSFTVPPRGRETPERVVLYVHGGSYVHEISHWHWVFVARLADAGCLVEVPAYGLAPRHTHREALPFLEAVHRELPTDAGPLVFAGDSAGAGLALSYTQSLLGEEAGSGPPMPRRLVLISPWVDLTLSHPDIRELDRVDPWLSPVGLRESALAWAGGDDLADPRLSPVNGPMEGLPPTDLHIGTHDLLLPDVRRLRDRLVEAGVAVDLREEKGAFHVYPLVPYPEGRAARDRIIAALREPRATDG</sequence>
<dbReference type="EMBL" id="JACCHL010000001">
    <property type="protein sequence ID" value="NYH51238.1"/>
    <property type="molecule type" value="Genomic_DNA"/>
</dbReference>
<dbReference type="Pfam" id="PF07859">
    <property type="entry name" value="Abhydrolase_3"/>
    <property type="match status" value="1"/>
</dbReference>
<evidence type="ECO:0000256" key="2">
    <source>
        <dbReference type="ARBA" id="ARBA00022801"/>
    </source>
</evidence>
<keyword evidence="2" id="KW-0378">Hydrolase</keyword>
<evidence type="ECO:0000313" key="5">
    <source>
        <dbReference type="EMBL" id="NYH51238.1"/>
    </source>
</evidence>
<gene>
    <name evidence="5" type="ORF">HNR06_000827</name>
</gene>
<dbReference type="SUPFAM" id="SSF53474">
    <property type="entry name" value="alpha/beta-Hydrolases"/>
    <property type="match status" value="1"/>
</dbReference>
<reference evidence="5 6" key="1">
    <citation type="submission" date="2020-07" db="EMBL/GenBank/DDBJ databases">
        <title>Sequencing the genomes of 1000 actinobacteria strains.</title>
        <authorList>
            <person name="Klenk H.-P."/>
        </authorList>
    </citation>
    <scope>NUCLEOTIDE SEQUENCE [LARGE SCALE GENOMIC DNA]</scope>
    <source>
        <strain evidence="5 6">DSM 45278</strain>
    </source>
</reference>
<evidence type="ECO:0000313" key="6">
    <source>
        <dbReference type="Proteomes" id="UP000584931"/>
    </source>
</evidence>
<name>A0A7Y9XAZ4_9ACTN</name>
<dbReference type="AlphaFoldDB" id="A0A7Y9XAZ4"/>
<feature type="domain" description="Alpha/beta hydrolase fold-3" evidence="4">
    <location>
        <begin position="75"/>
        <end position="275"/>
    </location>
</feature>
<dbReference type="GO" id="GO:0016787">
    <property type="term" value="F:hydrolase activity"/>
    <property type="evidence" value="ECO:0007669"/>
    <property type="project" value="UniProtKB-KW"/>
</dbReference>
<organism evidence="5 6">
    <name type="scientific">Nocardiopsis sinuspersici</name>
    <dbReference type="NCBI Taxonomy" id="501010"/>
    <lineage>
        <taxon>Bacteria</taxon>
        <taxon>Bacillati</taxon>
        <taxon>Actinomycetota</taxon>
        <taxon>Actinomycetes</taxon>
        <taxon>Streptosporangiales</taxon>
        <taxon>Nocardiopsidaceae</taxon>
        <taxon>Nocardiopsis</taxon>
    </lineage>
</organism>
<comment type="similarity">
    <text evidence="1">Belongs to the 'GDXG' lipolytic enzyme family.</text>
</comment>
<dbReference type="PANTHER" id="PTHR48081">
    <property type="entry name" value="AB HYDROLASE SUPERFAMILY PROTEIN C4A8.06C"/>
    <property type="match status" value="1"/>
</dbReference>
<evidence type="ECO:0000259" key="4">
    <source>
        <dbReference type="Pfam" id="PF07859"/>
    </source>
</evidence>
<evidence type="ECO:0000256" key="1">
    <source>
        <dbReference type="ARBA" id="ARBA00010515"/>
    </source>
</evidence>
<dbReference type="PROSITE" id="PS01174">
    <property type="entry name" value="LIPASE_GDXG_SER"/>
    <property type="match status" value="1"/>
</dbReference>
<dbReference type="InterPro" id="IPR050300">
    <property type="entry name" value="GDXG_lipolytic_enzyme"/>
</dbReference>
<dbReference type="Gene3D" id="3.40.50.1820">
    <property type="entry name" value="alpha/beta hydrolase"/>
    <property type="match status" value="1"/>
</dbReference>
<dbReference type="InterPro" id="IPR033140">
    <property type="entry name" value="Lipase_GDXG_put_SER_AS"/>
</dbReference>
<comment type="caution">
    <text evidence="5">The sequence shown here is derived from an EMBL/GenBank/DDBJ whole genome shotgun (WGS) entry which is preliminary data.</text>
</comment>
<dbReference type="InterPro" id="IPR029058">
    <property type="entry name" value="AB_hydrolase_fold"/>
</dbReference>
<protein>
    <submittedName>
        <fullName evidence="5">Acetyl esterase/lipase</fullName>
    </submittedName>
</protein>
<feature type="active site" evidence="3">
    <location>
        <position position="145"/>
    </location>
</feature>
<accession>A0A7Y9XAZ4</accession>
<dbReference type="RefSeq" id="WP_179809211.1">
    <property type="nucleotide sequence ID" value="NZ_JACCHL010000001.1"/>
</dbReference>
<dbReference type="InterPro" id="IPR013094">
    <property type="entry name" value="AB_hydrolase_3"/>
</dbReference>
<dbReference type="Proteomes" id="UP000584931">
    <property type="component" value="Unassembled WGS sequence"/>
</dbReference>
<evidence type="ECO:0000256" key="3">
    <source>
        <dbReference type="PROSITE-ProRule" id="PRU10038"/>
    </source>
</evidence>